<accession>A0A8S9N583</accession>
<sequence length="85" mass="9706">MKLFTSKMASLAFFVVILSIYIVEIDKGTKGSAENDFISKNSMYMFCFLIDFGVSDSSRRKFNVTDHRGIRERLSFQGSDATLQF</sequence>
<organism evidence="2 3">
    <name type="scientific">Brassica cretica</name>
    <name type="common">Mustard</name>
    <dbReference type="NCBI Taxonomy" id="69181"/>
    <lineage>
        <taxon>Eukaryota</taxon>
        <taxon>Viridiplantae</taxon>
        <taxon>Streptophyta</taxon>
        <taxon>Embryophyta</taxon>
        <taxon>Tracheophyta</taxon>
        <taxon>Spermatophyta</taxon>
        <taxon>Magnoliopsida</taxon>
        <taxon>eudicotyledons</taxon>
        <taxon>Gunneridae</taxon>
        <taxon>Pentapetalae</taxon>
        <taxon>rosids</taxon>
        <taxon>malvids</taxon>
        <taxon>Brassicales</taxon>
        <taxon>Brassicaceae</taxon>
        <taxon>Brassiceae</taxon>
        <taxon>Brassica</taxon>
    </lineage>
</organism>
<dbReference type="AlphaFoldDB" id="A0A8S9N583"/>
<protein>
    <submittedName>
        <fullName evidence="2">Uncharacterized protein</fullName>
    </submittedName>
</protein>
<evidence type="ECO:0000313" key="2">
    <source>
        <dbReference type="EMBL" id="KAF3487774.1"/>
    </source>
</evidence>
<feature type="signal peptide" evidence="1">
    <location>
        <begin position="1"/>
        <end position="25"/>
    </location>
</feature>
<evidence type="ECO:0000313" key="3">
    <source>
        <dbReference type="Proteomes" id="UP000712600"/>
    </source>
</evidence>
<evidence type="ECO:0000256" key="1">
    <source>
        <dbReference type="SAM" id="SignalP"/>
    </source>
</evidence>
<name>A0A8S9N583_BRACR</name>
<dbReference type="Proteomes" id="UP000712600">
    <property type="component" value="Unassembled WGS sequence"/>
</dbReference>
<keyword evidence="1" id="KW-0732">Signal</keyword>
<gene>
    <name evidence="2" type="ORF">F2Q69_00057776</name>
</gene>
<comment type="caution">
    <text evidence="2">The sequence shown here is derived from an EMBL/GenBank/DDBJ whole genome shotgun (WGS) entry which is preliminary data.</text>
</comment>
<feature type="chain" id="PRO_5035779205" evidence="1">
    <location>
        <begin position="26"/>
        <end position="85"/>
    </location>
</feature>
<proteinExistence type="predicted"/>
<dbReference type="EMBL" id="QGKX02002183">
    <property type="protein sequence ID" value="KAF3487774.1"/>
    <property type="molecule type" value="Genomic_DNA"/>
</dbReference>
<reference evidence="2" key="1">
    <citation type="submission" date="2019-12" db="EMBL/GenBank/DDBJ databases">
        <title>Genome sequencing and annotation of Brassica cretica.</title>
        <authorList>
            <person name="Studholme D.J."/>
            <person name="Sarris P."/>
        </authorList>
    </citation>
    <scope>NUCLEOTIDE SEQUENCE</scope>
    <source>
        <strain evidence="2">PFS-109/04</strain>
        <tissue evidence="2">Leaf</tissue>
    </source>
</reference>